<dbReference type="InterPro" id="IPR037066">
    <property type="entry name" value="Plug_dom_sf"/>
</dbReference>
<dbReference type="InterPro" id="IPR041700">
    <property type="entry name" value="OMP_b-brl_3"/>
</dbReference>
<protein>
    <submittedName>
        <fullName evidence="12">TonB-dependent receptor</fullName>
    </submittedName>
</protein>
<evidence type="ECO:0000256" key="4">
    <source>
        <dbReference type="ARBA" id="ARBA00022692"/>
    </source>
</evidence>
<evidence type="ECO:0000256" key="2">
    <source>
        <dbReference type="ARBA" id="ARBA00022448"/>
    </source>
</evidence>
<dbReference type="GO" id="GO:0015344">
    <property type="term" value="F:siderophore uptake transmembrane transporter activity"/>
    <property type="evidence" value="ECO:0007669"/>
    <property type="project" value="TreeGrafter"/>
</dbReference>
<dbReference type="InterPro" id="IPR039426">
    <property type="entry name" value="TonB-dep_rcpt-like"/>
</dbReference>
<name>A0A4Q1DBL1_9BACT</name>
<keyword evidence="5 9" id="KW-0732">Signal</keyword>
<dbReference type="GO" id="GO:0044718">
    <property type="term" value="P:siderophore transmembrane transport"/>
    <property type="evidence" value="ECO:0007669"/>
    <property type="project" value="TreeGrafter"/>
</dbReference>
<sequence>MKKLVILICLFLIFRQLHAQMPHFQLPSGRIYGKIVDNAGKAVNGASVVLLQPTRDSAGGKLRNILVKGVITRSSGEFNFEDIPFQPDLKLKVDATGYISLEETIFLAQAGTGPSPASPGTSAASLPGANMPAMGNTEKDLGKLTLISNANLLEGVIVSSTSKPLMRLDLDKKVFNVEKNLVSAGGTGLDVIQNVPSVNVDIDGNVTIRNSSPQLFIDGRPTTLSLDQIPAASIESVEVITNPSAKYDASGAGAGILNIVLKKDKKKGYNGNARAGIDSRGGLNGGLDLNVRQGKFNVTASGMINQMKDKTTGTTERFNLTTTPQTAISQSNVDKNNGNMLFGKVGLDYFMNNKTSLSLEGVRMHGEFTPTGLLNTYTDSLFLSGKRTSFSQRDANNSRNFNGGGLKLGMKQLFAKEGEELTADINVFGGKNTNNANYFTRYYDQGIGSNIIGTQQQQTIGTGKDRFYTLQTDYVKPLGEKTKLEAGLRASLQHIENVTDNYLYNQVSGKSEKVDAASTNYKNNNNVYAAYLSVSSSIKNFGYQVGLRAERSNYNGDLITTGEHFSNNYPISLFPSVFLSQKLAGDQQLQLSYTRRINRPNFFQLIPFTDYSDSLNITRGNPDLVPEFTNSFELSYNKNFSRSSTFLASVYYRRSNHLITRYLDTTINAISGKQDLVNTYINANSSYTTGAEITLQNNVSNWWDMSTNLNLYNSRINTGNIGGGSSEALWSWFGKMNHNFKLPAGLALQLTGMYQSKTNLPVNNNKGNMGGPPGMQSQSASQGYIKSFYSIDAAIKKTFLKNNAAAVSLSINDIFRSRRTDQYSESDYFTQYYSRLRSPQMVRLNFTYRFGKADLSIFKRKNMNSDNSMQNATQGMQ</sequence>
<reference evidence="12 13" key="1">
    <citation type="submission" date="2019-01" db="EMBL/GenBank/DDBJ databases">
        <title>Filimonas sp. strain TTM-71.</title>
        <authorList>
            <person name="Chen W.-M."/>
        </authorList>
    </citation>
    <scope>NUCLEOTIDE SEQUENCE [LARGE SCALE GENOMIC DNA]</scope>
    <source>
        <strain evidence="12 13">TTM-71</strain>
    </source>
</reference>
<dbReference type="Pfam" id="PF07715">
    <property type="entry name" value="Plug"/>
    <property type="match status" value="1"/>
</dbReference>
<feature type="chain" id="PRO_5020222220" evidence="9">
    <location>
        <begin position="20"/>
        <end position="877"/>
    </location>
</feature>
<feature type="domain" description="TonB-dependent receptor plug" evidence="10">
    <location>
        <begin position="189"/>
        <end position="253"/>
    </location>
</feature>
<dbReference type="PANTHER" id="PTHR30069:SF29">
    <property type="entry name" value="HEMOGLOBIN AND HEMOGLOBIN-HAPTOGLOBIN-BINDING PROTEIN 1-RELATED"/>
    <property type="match status" value="1"/>
</dbReference>
<evidence type="ECO:0000256" key="7">
    <source>
        <dbReference type="ARBA" id="ARBA00023237"/>
    </source>
</evidence>
<keyword evidence="6" id="KW-0472">Membrane</keyword>
<feature type="compositionally biased region" description="Low complexity" evidence="8">
    <location>
        <begin position="112"/>
        <end position="129"/>
    </location>
</feature>
<dbReference type="InterPro" id="IPR008969">
    <property type="entry name" value="CarboxyPept-like_regulatory"/>
</dbReference>
<keyword evidence="3" id="KW-1134">Transmembrane beta strand</keyword>
<evidence type="ECO:0000256" key="5">
    <source>
        <dbReference type="ARBA" id="ARBA00022729"/>
    </source>
</evidence>
<evidence type="ECO:0000256" key="8">
    <source>
        <dbReference type="SAM" id="MobiDB-lite"/>
    </source>
</evidence>
<dbReference type="EMBL" id="SDHZ01000001">
    <property type="protein sequence ID" value="RXK86700.1"/>
    <property type="molecule type" value="Genomic_DNA"/>
</dbReference>
<dbReference type="AlphaFoldDB" id="A0A4Q1DBL1"/>
<dbReference type="Gene3D" id="2.170.130.10">
    <property type="entry name" value="TonB-dependent receptor, plug domain"/>
    <property type="match status" value="1"/>
</dbReference>
<accession>A0A4Q1DBL1</accession>
<keyword evidence="13" id="KW-1185">Reference proteome</keyword>
<dbReference type="Pfam" id="PF14905">
    <property type="entry name" value="OMP_b-brl_3"/>
    <property type="match status" value="1"/>
</dbReference>
<comment type="caution">
    <text evidence="12">The sequence shown here is derived from an EMBL/GenBank/DDBJ whole genome shotgun (WGS) entry which is preliminary data.</text>
</comment>
<evidence type="ECO:0000256" key="3">
    <source>
        <dbReference type="ARBA" id="ARBA00022452"/>
    </source>
</evidence>
<dbReference type="Proteomes" id="UP000290545">
    <property type="component" value="Unassembled WGS sequence"/>
</dbReference>
<evidence type="ECO:0000256" key="9">
    <source>
        <dbReference type="SAM" id="SignalP"/>
    </source>
</evidence>
<dbReference type="GO" id="GO:0009279">
    <property type="term" value="C:cell outer membrane"/>
    <property type="evidence" value="ECO:0007669"/>
    <property type="project" value="UniProtKB-SubCell"/>
</dbReference>
<keyword evidence="2" id="KW-0813">Transport</keyword>
<dbReference type="PANTHER" id="PTHR30069">
    <property type="entry name" value="TONB-DEPENDENT OUTER MEMBRANE RECEPTOR"/>
    <property type="match status" value="1"/>
</dbReference>
<keyword evidence="7" id="KW-0998">Cell outer membrane</keyword>
<dbReference type="SUPFAM" id="SSF56935">
    <property type="entry name" value="Porins"/>
    <property type="match status" value="1"/>
</dbReference>
<dbReference type="SUPFAM" id="SSF49464">
    <property type="entry name" value="Carboxypeptidase regulatory domain-like"/>
    <property type="match status" value="1"/>
</dbReference>
<dbReference type="InterPro" id="IPR012910">
    <property type="entry name" value="Plug_dom"/>
</dbReference>
<feature type="signal peptide" evidence="9">
    <location>
        <begin position="1"/>
        <end position="19"/>
    </location>
</feature>
<dbReference type="OrthoDB" id="905812at2"/>
<evidence type="ECO:0000256" key="6">
    <source>
        <dbReference type="ARBA" id="ARBA00023136"/>
    </source>
</evidence>
<organism evidence="12 13">
    <name type="scientific">Filimonas effusa</name>
    <dbReference type="NCBI Taxonomy" id="2508721"/>
    <lineage>
        <taxon>Bacteria</taxon>
        <taxon>Pseudomonadati</taxon>
        <taxon>Bacteroidota</taxon>
        <taxon>Chitinophagia</taxon>
        <taxon>Chitinophagales</taxon>
        <taxon>Chitinophagaceae</taxon>
        <taxon>Filimonas</taxon>
    </lineage>
</organism>
<comment type="subcellular location">
    <subcellularLocation>
        <location evidence="1">Cell outer membrane</location>
        <topology evidence="1">Multi-pass membrane protein</topology>
    </subcellularLocation>
</comment>
<evidence type="ECO:0000313" key="13">
    <source>
        <dbReference type="Proteomes" id="UP000290545"/>
    </source>
</evidence>
<proteinExistence type="predicted"/>
<evidence type="ECO:0000256" key="1">
    <source>
        <dbReference type="ARBA" id="ARBA00004571"/>
    </source>
</evidence>
<evidence type="ECO:0000313" key="12">
    <source>
        <dbReference type="EMBL" id="RXK86700.1"/>
    </source>
</evidence>
<dbReference type="RefSeq" id="WP_129002447.1">
    <property type="nucleotide sequence ID" value="NZ_SDHZ01000001.1"/>
</dbReference>
<feature type="region of interest" description="Disordered" evidence="8">
    <location>
        <begin position="112"/>
        <end position="134"/>
    </location>
</feature>
<dbReference type="Gene3D" id="2.40.170.20">
    <property type="entry name" value="TonB-dependent receptor, beta-barrel domain"/>
    <property type="match status" value="1"/>
</dbReference>
<evidence type="ECO:0000259" key="10">
    <source>
        <dbReference type="Pfam" id="PF07715"/>
    </source>
</evidence>
<dbReference type="InterPro" id="IPR036942">
    <property type="entry name" value="Beta-barrel_TonB_sf"/>
</dbReference>
<keyword evidence="12" id="KW-0675">Receptor</keyword>
<keyword evidence="4" id="KW-0812">Transmembrane</keyword>
<evidence type="ECO:0000259" key="11">
    <source>
        <dbReference type="Pfam" id="PF14905"/>
    </source>
</evidence>
<gene>
    <name evidence="12" type="ORF">ESB13_07810</name>
</gene>
<feature type="domain" description="Outer membrane protein beta-barrel" evidence="11">
    <location>
        <begin position="414"/>
        <end position="848"/>
    </location>
</feature>